<evidence type="ECO:0008006" key="4">
    <source>
        <dbReference type="Google" id="ProtNLM"/>
    </source>
</evidence>
<evidence type="ECO:0000313" key="3">
    <source>
        <dbReference type="Proteomes" id="UP000317093"/>
    </source>
</evidence>
<accession>A0A518AZ73</accession>
<dbReference type="AlphaFoldDB" id="A0A518AZ73"/>
<name>A0A518AZ73_9BACT</name>
<keyword evidence="3" id="KW-1185">Reference proteome</keyword>
<feature type="compositionally biased region" description="Acidic residues" evidence="1">
    <location>
        <begin position="425"/>
        <end position="435"/>
    </location>
</feature>
<sequence>MNDSTPRSRPVNKDRAEAPLRARHHAILRKARRQEPASLARLVEGIEADYQFKLGYVILTSIIESVEVAIETEDPRAQPLAKNLFEHWHLVLPHGLRAIAYGRAAFEKTYRIDADSGLALLAGLDYLPFERSGLRLDAEGSFAGVELRGPGHTALLEPDRAWWFALDPTPLEPHGRSRYLGAALEVWKQRRQLERQEEIWYSKFAIGHAVARAPEKADVDPIIDQGDLGVVGADGQYVDPMDVMRERCNEIESGGVLVLSSKTNREGRYLYDYQESPEQKESGPLELRRKSLDAAALRSLGIPERAITQDSSTGSYAMASTHLSVLLHTCEGILAQLATSFERYVIRKLVELNWPEDRRPSVRLTRQPLGSRRKEQLIELVGSLLTAPHVSPWFTNGVVDARKLFEIANVPLASSTAAPASESPMTDDEAQQDRQ</sequence>
<evidence type="ECO:0000256" key="1">
    <source>
        <dbReference type="SAM" id="MobiDB-lite"/>
    </source>
</evidence>
<gene>
    <name evidence="2" type="ORF">Pan216_08470</name>
</gene>
<dbReference type="RefSeq" id="WP_145255180.1">
    <property type="nucleotide sequence ID" value="NZ_CP036279.1"/>
</dbReference>
<dbReference type="EMBL" id="CP036279">
    <property type="protein sequence ID" value="QDU60010.1"/>
    <property type="molecule type" value="Genomic_DNA"/>
</dbReference>
<dbReference type="InterPro" id="IPR009279">
    <property type="entry name" value="Portal_Mu"/>
</dbReference>
<dbReference type="Pfam" id="PF06074">
    <property type="entry name" value="Portal_Mu"/>
    <property type="match status" value="1"/>
</dbReference>
<dbReference type="KEGG" id="knv:Pan216_08470"/>
<protein>
    <recommendedName>
        <fullName evidence="4">Phage portal protein</fullName>
    </recommendedName>
</protein>
<evidence type="ECO:0000313" key="2">
    <source>
        <dbReference type="EMBL" id="QDU60010.1"/>
    </source>
</evidence>
<feature type="region of interest" description="Disordered" evidence="1">
    <location>
        <begin position="416"/>
        <end position="435"/>
    </location>
</feature>
<organism evidence="2 3">
    <name type="scientific">Kolteria novifilia</name>
    <dbReference type="NCBI Taxonomy" id="2527975"/>
    <lineage>
        <taxon>Bacteria</taxon>
        <taxon>Pseudomonadati</taxon>
        <taxon>Planctomycetota</taxon>
        <taxon>Planctomycetia</taxon>
        <taxon>Kolteriales</taxon>
        <taxon>Kolteriaceae</taxon>
        <taxon>Kolteria</taxon>
    </lineage>
</organism>
<reference evidence="2 3" key="1">
    <citation type="submission" date="2019-02" db="EMBL/GenBank/DDBJ databases">
        <title>Deep-cultivation of Planctomycetes and their phenomic and genomic characterization uncovers novel biology.</title>
        <authorList>
            <person name="Wiegand S."/>
            <person name="Jogler M."/>
            <person name="Boedeker C."/>
            <person name="Pinto D."/>
            <person name="Vollmers J."/>
            <person name="Rivas-Marin E."/>
            <person name="Kohn T."/>
            <person name="Peeters S.H."/>
            <person name="Heuer A."/>
            <person name="Rast P."/>
            <person name="Oberbeckmann S."/>
            <person name="Bunk B."/>
            <person name="Jeske O."/>
            <person name="Meyerdierks A."/>
            <person name="Storesund J.E."/>
            <person name="Kallscheuer N."/>
            <person name="Luecker S."/>
            <person name="Lage O.M."/>
            <person name="Pohl T."/>
            <person name="Merkel B.J."/>
            <person name="Hornburger P."/>
            <person name="Mueller R.-W."/>
            <person name="Bruemmer F."/>
            <person name="Labrenz M."/>
            <person name="Spormann A.M."/>
            <person name="Op den Camp H."/>
            <person name="Overmann J."/>
            <person name="Amann R."/>
            <person name="Jetten M.S.M."/>
            <person name="Mascher T."/>
            <person name="Medema M.H."/>
            <person name="Devos D.P."/>
            <person name="Kaster A.-K."/>
            <person name="Ovreas L."/>
            <person name="Rohde M."/>
            <person name="Galperin M.Y."/>
            <person name="Jogler C."/>
        </authorList>
    </citation>
    <scope>NUCLEOTIDE SEQUENCE [LARGE SCALE GENOMIC DNA]</scope>
    <source>
        <strain evidence="2 3">Pan216</strain>
    </source>
</reference>
<dbReference type="Proteomes" id="UP000317093">
    <property type="component" value="Chromosome"/>
</dbReference>
<proteinExistence type="predicted"/>